<evidence type="ECO:0000313" key="3">
    <source>
        <dbReference type="Proteomes" id="UP000095787"/>
    </source>
</evidence>
<dbReference type="SMART" id="SM00471">
    <property type="entry name" value="HDc"/>
    <property type="match status" value="1"/>
</dbReference>
<dbReference type="AlphaFoldDB" id="A0A173ZXV7"/>
<sequence>MDRVNAVICHPLYLEYYHRLERAEKERIFCRHQMSHLLDVARIAYIRNLEKEYGFRKDVIYAAAVLHDIGKALQYEEKVPHEIAGERIAGEILDTLPKETGFSEEEKRTIKNAVRGHRRLRDGADTLEKLLYEADKASRLCLSCPANRECNWSEEKKNMEIKI</sequence>
<gene>
    <name evidence="2" type="ORF">ERS852456_00870</name>
</gene>
<dbReference type="Gene3D" id="1.10.3210.10">
    <property type="entry name" value="Hypothetical protein af1432"/>
    <property type="match status" value="1"/>
</dbReference>
<accession>A0A173ZXV7</accession>
<proteinExistence type="predicted"/>
<dbReference type="PROSITE" id="PS51831">
    <property type="entry name" value="HD"/>
    <property type="match status" value="1"/>
</dbReference>
<dbReference type="GO" id="GO:0016779">
    <property type="term" value="F:nucleotidyltransferase activity"/>
    <property type="evidence" value="ECO:0007669"/>
    <property type="project" value="UniProtKB-KW"/>
</dbReference>
<organism evidence="2 3">
    <name type="scientific">[Ruminococcus] torques</name>
    <dbReference type="NCBI Taxonomy" id="33039"/>
    <lineage>
        <taxon>Bacteria</taxon>
        <taxon>Bacillati</taxon>
        <taxon>Bacillota</taxon>
        <taxon>Clostridia</taxon>
        <taxon>Lachnospirales</taxon>
        <taxon>Lachnospiraceae</taxon>
        <taxon>Mediterraneibacter</taxon>
    </lineage>
</organism>
<evidence type="ECO:0000313" key="2">
    <source>
        <dbReference type="EMBL" id="CUN81262.1"/>
    </source>
</evidence>
<dbReference type="NCBIfam" id="TIGR00277">
    <property type="entry name" value="HDIG"/>
    <property type="match status" value="1"/>
</dbReference>
<dbReference type="EMBL" id="CYZO01000009">
    <property type="protein sequence ID" value="CUN81262.1"/>
    <property type="molecule type" value="Genomic_DNA"/>
</dbReference>
<dbReference type="RefSeq" id="WP_004845534.1">
    <property type="nucleotide sequence ID" value="NZ_CYZO01000009.1"/>
</dbReference>
<reference evidence="2 3" key="1">
    <citation type="submission" date="2015-09" db="EMBL/GenBank/DDBJ databases">
        <authorList>
            <consortium name="Pathogen Informatics"/>
        </authorList>
    </citation>
    <scope>NUCLEOTIDE SEQUENCE [LARGE SCALE GENOMIC DNA]</scope>
    <source>
        <strain evidence="2 3">2789STDY5834841</strain>
    </source>
</reference>
<keyword evidence="2" id="KW-0808">Transferase</keyword>
<feature type="domain" description="HD" evidence="1">
    <location>
        <begin position="33"/>
        <end position="140"/>
    </location>
</feature>
<dbReference type="SUPFAM" id="SSF109604">
    <property type="entry name" value="HD-domain/PDEase-like"/>
    <property type="match status" value="1"/>
</dbReference>
<dbReference type="InterPro" id="IPR006674">
    <property type="entry name" value="HD_domain"/>
</dbReference>
<evidence type="ECO:0000259" key="1">
    <source>
        <dbReference type="PROSITE" id="PS51831"/>
    </source>
</evidence>
<dbReference type="Pfam" id="PF01966">
    <property type="entry name" value="HD"/>
    <property type="match status" value="1"/>
</dbReference>
<dbReference type="InterPro" id="IPR003607">
    <property type="entry name" value="HD/PDEase_dom"/>
</dbReference>
<keyword evidence="2" id="KW-0548">Nucleotidyltransferase</keyword>
<protein>
    <submittedName>
        <fullName evidence="2">Putative nicotinate-nucleotide adenylyltransferase</fullName>
    </submittedName>
</protein>
<dbReference type="Proteomes" id="UP000095787">
    <property type="component" value="Unassembled WGS sequence"/>
</dbReference>
<dbReference type="InterPro" id="IPR006675">
    <property type="entry name" value="HDIG_dom"/>
</dbReference>
<name>A0A173ZXV7_9FIRM</name>